<dbReference type="InterPro" id="IPR004593">
    <property type="entry name" value="SbcD"/>
</dbReference>
<proteinExistence type="inferred from homology"/>
<evidence type="ECO:0000256" key="3">
    <source>
        <dbReference type="ARBA" id="ARBA00022722"/>
    </source>
</evidence>
<dbReference type="InterPro" id="IPR050535">
    <property type="entry name" value="DNA_Repair-Maintenance_Comp"/>
</dbReference>
<dbReference type="CDD" id="cd00840">
    <property type="entry name" value="MPP_Mre11_N"/>
    <property type="match status" value="1"/>
</dbReference>
<evidence type="ECO:0000313" key="9">
    <source>
        <dbReference type="Proteomes" id="UP001500051"/>
    </source>
</evidence>
<dbReference type="NCBIfam" id="TIGR00619">
    <property type="entry name" value="sbcd"/>
    <property type="match status" value="1"/>
</dbReference>
<keyword evidence="6" id="KW-0235">DNA replication</keyword>
<keyword evidence="6" id="KW-0255">Endonuclease</keyword>
<dbReference type="SUPFAM" id="SSF56300">
    <property type="entry name" value="Metallo-dependent phosphatases"/>
    <property type="match status" value="1"/>
</dbReference>
<dbReference type="PANTHER" id="PTHR30337">
    <property type="entry name" value="COMPONENT OF ATP-DEPENDENT DSDNA EXONUCLEASE"/>
    <property type="match status" value="1"/>
</dbReference>
<dbReference type="EMBL" id="BAAAYX010000009">
    <property type="protein sequence ID" value="GAA3706352.1"/>
    <property type="molecule type" value="Genomic_DNA"/>
</dbReference>
<gene>
    <name evidence="6" type="primary">sbcD</name>
    <name evidence="8" type="ORF">GCM10022204_25150</name>
</gene>
<comment type="similarity">
    <text evidence="1 6">Belongs to the SbcD family.</text>
</comment>
<dbReference type="InterPro" id="IPR029052">
    <property type="entry name" value="Metallo-depent_PP-like"/>
</dbReference>
<organism evidence="8 9">
    <name type="scientific">Microlunatus aurantiacus</name>
    <dbReference type="NCBI Taxonomy" id="446786"/>
    <lineage>
        <taxon>Bacteria</taxon>
        <taxon>Bacillati</taxon>
        <taxon>Actinomycetota</taxon>
        <taxon>Actinomycetes</taxon>
        <taxon>Propionibacteriales</taxon>
        <taxon>Propionibacteriaceae</taxon>
        <taxon>Microlunatus</taxon>
    </lineage>
</organism>
<evidence type="ECO:0000256" key="2">
    <source>
        <dbReference type="ARBA" id="ARBA00013365"/>
    </source>
</evidence>
<dbReference type="Proteomes" id="UP001500051">
    <property type="component" value="Unassembled WGS sequence"/>
</dbReference>
<dbReference type="Gene3D" id="3.60.21.10">
    <property type="match status" value="1"/>
</dbReference>
<name>A0ABP7DLF4_9ACTN</name>
<evidence type="ECO:0000256" key="1">
    <source>
        <dbReference type="ARBA" id="ARBA00010555"/>
    </source>
</evidence>
<evidence type="ECO:0000259" key="7">
    <source>
        <dbReference type="Pfam" id="PF00149"/>
    </source>
</evidence>
<comment type="function">
    <text evidence="6">SbcCD cleaves DNA hairpin structures. These structures can inhibit DNA replication and are intermediates in certain DNA recombination reactions. The complex acts as a 3'-&gt;5' double strand exonuclease that can open hairpins. It also has a 5' single-strand endonuclease activity.</text>
</comment>
<protein>
    <recommendedName>
        <fullName evidence="2 6">Nuclease SbcCD subunit D</fullName>
    </recommendedName>
</protein>
<sequence length="388" mass="41993">MKLLHTSDWHVGKTLKGRSRLDEQKAVLAEIVELAVEHEVDAVLVAGDVYENASPTAEAQKLVITTLLRLARAGIEVVAIAGNHDHGPTFEAYRPLMRQAGIRLIGSPRSAEQGGVLRFRARSTGEEAVLATLPFLSQRYAVRAAEVITQTPAQNVGAYDQMIRDVLANLTAGFTDQTVNLAMAHLTVLGGRLGGGEREAQSIMEYSVPAAIFPIDAHYVALGHLHRRQSVPAAAPVHYSGAPLAVDFGEQDNTNVVCLIEVAPDTPARVTDLPIRSGRRLRTVTGTVEQLVADPTAYGEDFLRVRVTQAAYAGMREHLLEALPNALEIRLDPQFSVSPHTDAARRTPAAARTPAELFADYCASAAVDDPRLNRLFDELHDDLTSGRA</sequence>
<dbReference type="Pfam" id="PF00149">
    <property type="entry name" value="Metallophos"/>
    <property type="match status" value="1"/>
</dbReference>
<accession>A0ABP7DLF4</accession>
<reference evidence="9" key="1">
    <citation type="journal article" date="2019" name="Int. J. Syst. Evol. Microbiol.">
        <title>The Global Catalogue of Microorganisms (GCM) 10K type strain sequencing project: providing services to taxonomists for standard genome sequencing and annotation.</title>
        <authorList>
            <consortium name="The Broad Institute Genomics Platform"/>
            <consortium name="The Broad Institute Genome Sequencing Center for Infectious Disease"/>
            <person name="Wu L."/>
            <person name="Ma J."/>
        </authorList>
    </citation>
    <scope>NUCLEOTIDE SEQUENCE [LARGE SCALE GENOMIC DNA]</scope>
    <source>
        <strain evidence="9">JCM 16548</strain>
    </source>
</reference>
<evidence type="ECO:0000256" key="6">
    <source>
        <dbReference type="RuleBase" id="RU363069"/>
    </source>
</evidence>
<dbReference type="InterPro" id="IPR041796">
    <property type="entry name" value="Mre11_N"/>
</dbReference>
<keyword evidence="9" id="KW-1185">Reference proteome</keyword>
<dbReference type="RefSeq" id="WP_344812709.1">
    <property type="nucleotide sequence ID" value="NZ_BAAAYX010000009.1"/>
</dbReference>
<dbReference type="InterPro" id="IPR004843">
    <property type="entry name" value="Calcineurin-like_PHP"/>
</dbReference>
<evidence type="ECO:0000256" key="4">
    <source>
        <dbReference type="ARBA" id="ARBA00022801"/>
    </source>
</evidence>
<keyword evidence="4 6" id="KW-0378">Hydrolase</keyword>
<comment type="caution">
    <text evidence="8">The sequence shown here is derived from an EMBL/GenBank/DDBJ whole genome shotgun (WGS) entry which is preliminary data.</text>
</comment>
<evidence type="ECO:0000256" key="5">
    <source>
        <dbReference type="ARBA" id="ARBA00022839"/>
    </source>
</evidence>
<comment type="subunit">
    <text evidence="6">Heterodimer of SbcC and SbcD.</text>
</comment>
<keyword evidence="3 6" id="KW-0540">Nuclease</keyword>
<dbReference type="GO" id="GO:0004527">
    <property type="term" value="F:exonuclease activity"/>
    <property type="evidence" value="ECO:0007669"/>
    <property type="project" value="UniProtKB-KW"/>
</dbReference>
<feature type="domain" description="Calcineurin-like phosphoesterase" evidence="7">
    <location>
        <begin position="1"/>
        <end position="227"/>
    </location>
</feature>
<dbReference type="PANTHER" id="PTHR30337:SF0">
    <property type="entry name" value="NUCLEASE SBCCD SUBUNIT D"/>
    <property type="match status" value="1"/>
</dbReference>
<keyword evidence="5 6" id="KW-0269">Exonuclease</keyword>
<keyword evidence="6" id="KW-0233">DNA recombination</keyword>
<evidence type="ECO:0000313" key="8">
    <source>
        <dbReference type="EMBL" id="GAA3706352.1"/>
    </source>
</evidence>